<dbReference type="PRINTS" id="PR00162">
    <property type="entry name" value="RIESKE"/>
</dbReference>
<keyword evidence="1" id="KW-0001">2Fe-2S</keyword>
<dbReference type="PANTHER" id="PTHR10134">
    <property type="entry name" value="CYTOCHROME B-C1 COMPLEX SUBUNIT RIESKE, MITOCHONDRIAL"/>
    <property type="match status" value="1"/>
</dbReference>
<evidence type="ECO:0000313" key="9">
    <source>
        <dbReference type="EMBL" id="RAQ95420.1"/>
    </source>
</evidence>
<evidence type="ECO:0000259" key="8">
    <source>
        <dbReference type="PROSITE" id="PS51296"/>
    </source>
</evidence>
<sequence>MSMDFPPRDVDRPPLTPQQYEVLHGGGAEAAEIARQRLSRRRFLRRATLAVWGLSATTAVAGALNMLYPNLAGQFGSALNVGNKSDFPAAKPSEAKLDQAAVFYRQEAKTYVVHLAKDTPLLLSGQALSDQLDSEWIVKDSDGSYWVALYQRCVHLGCTVPFRDDCVSFKCPCHGSHYNVDGEFLDGPAPRSLDRFRILFQGESVIVDTSQLNNKVQHPDASTRLIPEPTIACA</sequence>
<dbReference type="InterPro" id="IPR005805">
    <property type="entry name" value="Rieske_Fe-S_prot_C"/>
</dbReference>
<evidence type="ECO:0000256" key="2">
    <source>
        <dbReference type="ARBA" id="ARBA00022723"/>
    </source>
</evidence>
<proteinExistence type="predicted"/>
<evidence type="ECO:0000256" key="7">
    <source>
        <dbReference type="SAM" id="Phobius"/>
    </source>
</evidence>
<keyword evidence="10" id="KW-1185">Reference proteome</keyword>
<evidence type="ECO:0000256" key="4">
    <source>
        <dbReference type="ARBA" id="ARBA00023014"/>
    </source>
</evidence>
<dbReference type="RefSeq" id="WP_112428132.1">
    <property type="nucleotide sequence ID" value="NZ_MCIF01000002.1"/>
</dbReference>
<keyword evidence="5" id="KW-1015">Disulfide bond</keyword>
<evidence type="ECO:0000256" key="5">
    <source>
        <dbReference type="ARBA" id="ARBA00023157"/>
    </source>
</evidence>
<keyword evidence="7" id="KW-0812">Transmembrane</keyword>
<dbReference type="GO" id="GO:0016705">
    <property type="term" value="F:oxidoreductase activity, acting on paired donors, with incorporation or reduction of molecular oxygen"/>
    <property type="evidence" value="ECO:0007669"/>
    <property type="project" value="UniProtKB-ARBA"/>
</dbReference>
<evidence type="ECO:0000256" key="1">
    <source>
        <dbReference type="ARBA" id="ARBA00022714"/>
    </source>
</evidence>
<dbReference type="Proteomes" id="UP000248706">
    <property type="component" value="Unassembled WGS sequence"/>
</dbReference>
<reference evidence="9 10" key="1">
    <citation type="submission" date="2016-08" db="EMBL/GenBank/DDBJ databases">
        <title>Analysis of Carbohydrate Active Enzymes in Thermogemmatispora T81 Reveals Carbohydrate Degradation Ability.</title>
        <authorList>
            <person name="Tomazini A."/>
            <person name="Lal S."/>
            <person name="Stott M."/>
            <person name="Henrissat B."/>
            <person name="Polikarpov I."/>
            <person name="Sparling R."/>
            <person name="Levin D.B."/>
        </authorList>
    </citation>
    <scope>NUCLEOTIDE SEQUENCE [LARGE SCALE GENOMIC DNA]</scope>
    <source>
        <strain evidence="9 10">T81</strain>
    </source>
</reference>
<dbReference type="GO" id="GO:0004497">
    <property type="term" value="F:monooxygenase activity"/>
    <property type="evidence" value="ECO:0007669"/>
    <property type="project" value="UniProtKB-ARBA"/>
</dbReference>
<comment type="cofactor">
    <cofactor evidence="6">
        <name>[2Fe-2S] cluster</name>
        <dbReference type="ChEBI" id="CHEBI:190135"/>
    </cofactor>
</comment>
<keyword evidence="7" id="KW-1133">Transmembrane helix</keyword>
<evidence type="ECO:0000313" key="10">
    <source>
        <dbReference type="Proteomes" id="UP000248706"/>
    </source>
</evidence>
<dbReference type="InterPro" id="IPR014349">
    <property type="entry name" value="Rieske_Fe-S_prot"/>
</dbReference>
<evidence type="ECO:0000256" key="6">
    <source>
        <dbReference type="ARBA" id="ARBA00034078"/>
    </source>
</evidence>
<keyword evidence="7" id="KW-0472">Membrane</keyword>
<keyword evidence="3" id="KW-0408">Iron</keyword>
<dbReference type="PROSITE" id="PS51296">
    <property type="entry name" value="RIESKE"/>
    <property type="match status" value="1"/>
</dbReference>
<dbReference type="InterPro" id="IPR036922">
    <property type="entry name" value="Rieske_2Fe-2S_sf"/>
</dbReference>
<keyword evidence="2" id="KW-0479">Metal-binding</keyword>
<organism evidence="9 10">
    <name type="scientific">Thermogemmatispora tikiterensis</name>
    <dbReference type="NCBI Taxonomy" id="1825093"/>
    <lineage>
        <taxon>Bacteria</taxon>
        <taxon>Bacillati</taxon>
        <taxon>Chloroflexota</taxon>
        <taxon>Ktedonobacteria</taxon>
        <taxon>Thermogemmatisporales</taxon>
        <taxon>Thermogemmatisporaceae</taxon>
        <taxon>Thermogemmatispora</taxon>
    </lineage>
</organism>
<dbReference type="GO" id="GO:0051537">
    <property type="term" value="F:2 iron, 2 sulfur cluster binding"/>
    <property type="evidence" value="ECO:0007669"/>
    <property type="project" value="UniProtKB-KW"/>
</dbReference>
<evidence type="ECO:0000256" key="3">
    <source>
        <dbReference type="ARBA" id="ARBA00023004"/>
    </source>
</evidence>
<dbReference type="InterPro" id="IPR017941">
    <property type="entry name" value="Rieske_2Fe-2S"/>
</dbReference>
<dbReference type="GO" id="GO:0016020">
    <property type="term" value="C:membrane"/>
    <property type="evidence" value="ECO:0007669"/>
    <property type="project" value="InterPro"/>
</dbReference>
<dbReference type="OrthoDB" id="9767869at2"/>
<dbReference type="Pfam" id="PF00355">
    <property type="entry name" value="Rieske"/>
    <property type="match status" value="1"/>
</dbReference>
<gene>
    <name evidence="9" type="ORF">A4R35_07725</name>
</gene>
<keyword evidence="4" id="KW-0411">Iron-sulfur</keyword>
<dbReference type="InterPro" id="IPR006311">
    <property type="entry name" value="TAT_signal"/>
</dbReference>
<feature type="domain" description="Rieske" evidence="8">
    <location>
        <begin position="110"/>
        <end position="207"/>
    </location>
</feature>
<accession>A0A328VI28</accession>
<dbReference type="Gene3D" id="2.102.10.10">
    <property type="entry name" value="Rieske [2Fe-2S] iron-sulphur domain"/>
    <property type="match status" value="1"/>
</dbReference>
<dbReference type="SUPFAM" id="SSF50022">
    <property type="entry name" value="ISP domain"/>
    <property type="match status" value="1"/>
</dbReference>
<dbReference type="GO" id="GO:0046872">
    <property type="term" value="F:metal ion binding"/>
    <property type="evidence" value="ECO:0007669"/>
    <property type="project" value="UniProtKB-KW"/>
</dbReference>
<feature type="transmembrane region" description="Helical" evidence="7">
    <location>
        <begin position="47"/>
        <end position="68"/>
    </location>
</feature>
<name>A0A328VI28_9CHLR</name>
<dbReference type="AlphaFoldDB" id="A0A328VI28"/>
<dbReference type="EMBL" id="MCIF01000002">
    <property type="protein sequence ID" value="RAQ95420.1"/>
    <property type="molecule type" value="Genomic_DNA"/>
</dbReference>
<protein>
    <recommendedName>
        <fullName evidence="8">Rieske domain-containing protein</fullName>
    </recommendedName>
</protein>
<dbReference type="PROSITE" id="PS51318">
    <property type="entry name" value="TAT"/>
    <property type="match status" value="1"/>
</dbReference>
<comment type="caution">
    <text evidence="9">The sequence shown here is derived from an EMBL/GenBank/DDBJ whole genome shotgun (WGS) entry which is preliminary data.</text>
</comment>